<dbReference type="Gramene" id="rna9727">
    <property type="protein sequence ID" value="RHN73845.1"/>
    <property type="gene ID" value="gene9727"/>
</dbReference>
<dbReference type="PROSITE" id="PS50181">
    <property type="entry name" value="FBOX"/>
    <property type="match status" value="1"/>
</dbReference>
<dbReference type="KEGG" id="mtr:25486647"/>
<dbReference type="InterPro" id="IPR017451">
    <property type="entry name" value="F-box-assoc_interact_dom"/>
</dbReference>
<reference evidence="4" key="3">
    <citation type="submission" date="2015-04" db="UniProtKB">
        <authorList>
            <consortium name="EnsemblPlants"/>
        </authorList>
    </citation>
    <scope>IDENTIFICATION</scope>
    <source>
        <strain evidence="4">cv. Jemalong A17</strain>
    </source>
</reference>
<reference evidence="2 5" key="2">
    <citation type="journal article" date="2014" name="BMC Genomics">
        <title>An improved genome release (version Mt4.0) for the model legume Medicago truncatula.</title>
        <authorList>
            <person name="Tang H."/>
            <person name="Krishnakumar V."/>
            <person name="Bidwell S."/>
            <person name="Rosen B."/>
            <person name="Chan A."/>
            <person name="Zhou S."/>
            <person name="Gentzbittel L."/>
            <person name="Childs K.L."/>
            <person name="Yandell M."/>
            <person name="Gundlach H."/>
            <person name="Mayer K.F."/>
            <person name="Schwartz D.C."/>
            <person name="Town C.D."/>
        </authorList>
    </citation>
    <scope>GENOME REANNOTATION</scope>
    <source>
        <strain evidence="2">A17</strain>
        <strain evidence="4 5">cv. Jemalong A17</strain>
    </source>
</reference>
<dbReference type="Gene3D" id="1.20.1280.50">
    <property type="match status" value="1"/>
</dbReference>
<dbReference type="PANTHER" id="PTHR31672">
    <property type="entry name" value="BNACNNG10540D PROTEIN"/>
    <property type="match status" value="1"/>
</dbReference>
<keyword evidence="5" id="KW-1185">Reference proteome</keyword>
<reference evidence="2 5" key="1">
    <citation type="journal article" date="2011" name="Nature">
        <title>The Medicago genome provides insight into the evolution of rhizobial symbioses.</title>
        <authorList>
            <person name="Young N.D."/>
            <person name="Debelle F."/>
            <person name="Oldroyd G.E."/>
            <person name="Geurts R."/>
            <person name="Cannon S.B."/>
            <person name="Udvardi M.K."/>
            <person name="Benedito V.A."/>
            <person name="Mayer K.F."/>
            <person name="Gouzy J."/>
            <person name="Schoof H."/>
            <person name="Van de Peer Y."/>
            <person name="Proost S."/>
            <person name="Cook D.R."/>
            <person name="Meyers B.C."/>
            <person name="Spannagl M."/>
            <person name="Cheung F."/>
            <person name="De Mita S."/>
            <person name="Krishnakumar V."/>
            <person name="Gundlach H."/>
            <person name="Zhou S."/>
            <person name="Mudge J."/>
            <person name="Bharti A.K."/>
            <person name="Murray J.D."/>
            <person name="Naoumkina M.A."/>
            <person name="Rosen B."/>
            <person name="Silverstein K.A."/>
            <person name="Tang H."/>
            <person name="Rombauts S."/>
            <person name="Zhao P.X."/>
            <person name="Zhou P."/>
            <person name="Barbe V."/>
            <person name="Bardou P."/>
            <person name="Bechner M."/>
            <person name="Bellec A."/>
            <person name="Berger A."/>
            <person name="Berges H."/>
            <person name="Bidwell S."/>
            <person name="Bisseling T."/>
            <person name="Choisne N."/>
            <person name="Couloux A."/>
            <person name="Denny R."/>
            <person name="Deshpande S."/>
            <person name="Dai X."/>
            <person name="Doyle J.J."/>
            <person name="Dudez A.M."/>
            <person name="Farmer A.D."/>
            <person name="Fouteau S."/>
            <person name="Franken C."/>
            <person name="Gibelin C."/>
            <person name="Gish J."/>
            <person name="Goldstein S."/>
            <person name="Gonzalez A.J."/>
            <person name="Green P.J."/>
            <person name="Hallab A."/>
            <person name="Hartog M."/>
            <person name="Hua A."/>
            <person name="Humphray S.J."/>
            <person name="Jeong D.H."/>
            <person name="Jing Y."/>
            <person name="Jocker A."/>
            <person name="Kenton S.M."/>
            <person name="Kim D.J."/>
            <person name="Klee K."/>
            <person name="Lai H."/>
            <person name="Lang C."/>
            <person name="Lin S."/>
            <person name="Macmil S.L."/>
            <person name="Magdelenat G."/>
            <person name="Matthews L."/>
            <person name="McCorrison J."/>
            <person name="Monaghan E.L."/>
            <person name="Mun J.H."/>
            <person name="Najar F.Z."/>
            <person name="Nicholson C."/>
            <person name="Noirot C."/>
            <person name="O'Bleness M."/>
            <person name="Paule C.R."/>
            <person name="Poulain J."/>
            <person name="Prion F."/>
            <person name="Qin B."/>
            <person name="Qu C."/>
            <person name="Retzel E.F."/>
            <person name="Riddle C."/>
            <person name="Sallet E."/>
            <person name="Samain S."/>
            <person name="Samson N."/>
            <person name="Sanders I."/>
            <person name="Saurat O."/>
            <person name="Scarpelli C."/>
            <person name="Schiex T."/>
            <person name="Segurens B."/>
            <person name="Severin A.J."/>
            <person name="Sherrier D.J."/>
            <person name="Shi R."/>
            <person name="Sims S."/>
            <person name="Singer S.R."/>
            <person name="Sinharoy S."/>
            <person name="Sterck L."/>
            <person name="Viollet A."/>
            <person name="Wang B.B."/>
            <person name="Wang K."/>
            <person name="Wang M."/>
            <person name="Wang X."/>
            <person name="Warfsmann J."/>
            <person name="Weissenbach J."/>
            <person name="White D.D."/>
            <person name="White J.D."/>
            <person name="Wiley G.B."/>
            <person name="Wincker P."/>
            <person name="Xing Y."/>
            <person name="Yang L."/>
            <person name="Yao Z."/>
            <person name="Ying F."/>
            <person name="Zhai J."/>
            <person name="Zhou L."/>
            <person name="Zuber A."/>
            <person name="Denarie J."/>
            <person name="Dixon R.A."/>
            <person name="May G.D."/>
            <person name="Schwartz D.C."/>
            <person name="Rogers J."/>
            <person name="Quetier F."/>
            <person name="Town C.D."/>
            <person name="Roe B.A."/>
        </authorList>
    </citation>
    <scope>NUCLEOTIDE SEQUENCE [LARGE SCALE GENOMIC DNA]</scope>
    <source>
        <strain evidence="2">A17</strain>
        <strain evidence="4 5">cv. Jemalong A17</strain>
    </source>
</reference>
<dbReference type="CDD" id="cd22157">
    <property type="entry name" value="F-box_AtFBW1-like"/>
    <property type="match status" value="1"/>
</dbReference>
<dbReference type="Pfam" id="PF00646">
    <property type="entry name" value="F-box"/>
    <property type="match status" value="1"/>
</dbReference>
<gene>
    <name evidence="4" type="primary">25486647</name>
    <name evidence="2" type="ordered locus">MTR_2g046800</name>
    <name evidence="3" type="ORF">MtrunA17_Chr2g0302981</name>
</gene>
<dbReference type="Proteomes" id="UP000002051">
    <property type="component" value="Chromosome 2"/>
</dbReference>
<dbReference type="STRING" id="3880.A0A072VHY3"/>
<dbReference type="Proteomes" id="UP000265566">
    <property type="component" value="Chromosome 2"/>
</dbReference>
<sequence>MRDSLLHWRPSPVLPDDVIFQILLRLPVRSLLKLKRVCKSWKTLISDPCFAKCHLQSLTMNPSISHQHLFSSKRLLLNHDHIVSLPVESLFENLSQPTKSVSFRMKRFFRNLLSSNNGSFKDSLKPTKAVEFDLDHSFTIFGSCNGLLCLFDRDHGCFRLWNPLIRLISKKSPTLGCYEYTTYGGFGYDHVSDKYKVLVGFNIFTNGIRKSMTKIYTFGENSLKTIPNFPFPDIWWDGKFVSGTLNWVMLKMGVSSSQNAIISFDLEKENYKELLLPEHDGINVSIPTLCVSDNRLYVCFDENKTHLALWLMKTYGVAESWTKLMMIPHEDPVHHLLQLNEPVLIFEDRIVLIRTEEKFVLYNFNNGRVDSPWISSDNYLYKQHVYNESLVSPLL</sequence>
<proteinExistence type="predicted"/>
<dbReference type="InterPro" id="IPR050796">
    <property type="entry name" value="SCF_F-box_component"/>
</dbReference>
<dbReference type="Pfam" id="PF07734">
    <property type="entry name" value="FBA_1"/>
    <property type="match status" value="1"/>
</dbReference>
<reference evidence="3" key="5">
    <citation type="journal article" date="2018" name="Nat. Plants">
        <title>Whole-genome landscape of Medicago truncatula symbiotic genes.</title>
        <authorList>
            <person name="Pecrix Y."/>
            <person name="Gamas P."/>
            <person name="Carrere S."/>
        </authorList>
    </citation>
    <scope>NUCLEOTIDE SEQUENCE</scope>
    <source>
        <tissue evidence="3">Leaves</tissue>
    </source>
</reference>
<accession>A0A072VHY3</accession>
<dbReference type="SMART" id="SM00256">
    <property type="entry name" value="FBOX"/>
    <property type="match status" value="1"/>
</dbReference>
<dbReference type="SUPFAM" id="SSF81383">
    <property type="entry name" value="F-box domain"/>
    <property type="match status" value="1"/>
</dbReference>
<dbReference type="AlphaFoldDB" id="A0A072VHY3"/>
<evidence type="ECO:0000313" key="4">
    <source>
        <dbReference type="EnsemblPlants" id="KEH37755"/>
    </source>
</evidence>
<protein>
    <submittedName>
        <fullName evidence="2">F-box protein interaction domain protein</fullName>
    </submittedName>
    <submittedName>
        <fullName evidence="3">Putative F-box domain-containing protein</fullName>
    </submittedName>
</protein>
<dbReference type="NCBIfam" id="TIGR01640">
    <property type="entry name" value="F_box_assoc_1"/>
    <property type="match status" value="1"/>
</dbReference>
<dbReference type="PANTHER" id="PTHR31672:SF13">
    <property type="entry name" value="F-BOX PROTEIN CPR30-LIKE"/>
    <property type="match status" value="1"/>
</dbReference>
<evidence type="ECO:0000313" key="3">
    <source>
        <dbReference type="EMBL" id="RHN73845.1"/>
    </source>
</evidence>
<dbReference type="InterPro" id="IPR001810">
    <property type="entry name" value="F-box_dom"/>
</dbReference>
<feature type="domain" description="F-box" evidence="1">
    <location>
        <begin position="14"/>
        <end position="58"/>
    </location>
</feature>
<dbReference type="EnsemblPlants" id="KEH37755">
    <property type="protein sequence ID" value="KEH37755"/>
    <property type="gene ID" value="MTR_2g046800"/>
</dbReference>
<dbReference type="EMBL" id="CM001218">
    <property type="protein sequence ID" value="KEH37755.1"/>
    <property type="molecule type" value="Genomic_DNA"/>
</dbReference>
<reference evidence="6" key="4">
    <citation type="journal article" date="2018" name="Nat. Plants">
        <title>Whole-genome landscape of Medicago truncatula symbiotic genes.</title>
        <authorList>
            <person name="Pecrix Y."/>
            <person name="Staton S.E."/>
            <person name="Sallet E."/>
            <person name="Lelandais-Briere C."/>
            <person name="Moreau S."/>
            <person name="Carrere S."/>
            <person name="Blein T."/>
            <person name="Jardinaud M.F."/>
            <person name="Latrasse D."/>
            <person name="Zouine M."/>
            <person name="Zahm M."/>
            <person name="Kreplak J."/>
            <person name="Mayjonade B."/>
            <person name="Satge C."/>
            <person name="Perez M."/>
            <person name="Cauet S."/>
            <person name="Marande W."/>
            <person name="Chantry-Darmon C."/>
            <person name="Lopez-Roques C."/>
            <person name="Bouchez O."/>
            <person name="Berard A."/>
            <person name="Debelle F."/>
            <person name="Munos S."/>
            <person name="Bendahmane A."/>
            <person name="Berges H."/>
            <person name="Niebel A."/>
            <person name="Buitink J."/>
            <person name="Frugier F."/>
            <person name="Benhamed M."/>
            <person name="Crespi M."/>
            <person name="Gouzy J."/>
            <person name="Gamas P."/>
        </authorList>
    </citation>
    <scope>NUCLEOTIDE SEQUENCE [LARGE SCALE GENOMIC DNA]</scope>
    <source>
        <strain evidence="6">cv. Jemalong A17</strain>
    </source>
</reference>
<dbReference type="InterPro" id="IPR036047">
    <property type="entry name" value="F-box-like_dom_sf"/>
</dbReference>
<evidence type="ECO:0000313" key="6">
    <source>
        <dbReference type="Proteomes" id="UP000265566"/>
    </source>
</evidence>
<evidence type="ECO:0000313" key="5">
    <source>
        <dbReference type="Proteomes" id="UP000002051"/>
    </source>
</evidence>
<evidence type="ECO:0000259" key="1">
    <source>
        <dbReference type="PROSITE" id="PS50181"/>
    </source>
</evidence>
<dbReference type="InterPro" id="IPR006527">
    <property type="entry name" value="F-box-assoc_dom_typ1"/>
</dbReference>
<name>A0A072VHY3_MEDTR</name>
<organism evidence="2 5">
    <name type="scientific">Medicago truncatula</name>
    <name type="common">Barrel medic</name>
    <name type="synonym">Medicago tribuloides</name>
    <dbReference type="NCBI Taxonomy" id="3880"/>
    <lineage>
        <taxon>Eukaryota</taxon>
        <taxon>Viridiplantae</taxon>
        <taxon>Streptophyta</taxon>
        <taxon>Embryophyta</taxon>
        <taxon>Tracheophyta</taxon>
        <taxon>Spermatophyta</taxon>
        <taxon>Magnoliopsida</taxon>
        <taxon>eudicotyledons</taxon>
        <taxon>Gunneridae</taxon>
        <taxon>Pentapetalae</taxon>
        <taxon>rosids</taxon>
        <taxon>fabids</taxon>
        <taxon>Fabales</taxon>
        <taxon>Fabaceae</taxon>
        <taxon>Papilionoideae</taxon>
        <taxon>50 kb inversion clade</taxon>
        <taxon>NPAAA clade</taxon>
        <taxon>Hologalegina</taxon>
        <taxon>IRL clade</taxon>
        <taxon>Trifolieae</taxon>
        <taxon>Medicago</taxon>
    </lineage>
</organism>
<evidence type="ECO:0000313" key="2">
    <source>
        <dbReference type="EMBL" id="KEH37755.1"/>
    </source>
</evidence>
<dbReference type="OrthoDB" id="1425577at2759"/>
<dbReference type="HOGENOM" id="CLU_027176_1_4_1"/>
<dbReference type="EMBL" id="PSQE01000002">
    <property type="protein sequence ID" value="RHN73845.1"/>
    <property type="molecule type" value="Genomic_DNA"/>
</dbReference>